<feature type="transmembrane region" description="Helical" evidence="1">
    <location>
        <begin position="938"/>
        <end position="960"/>
    </location>
</feature>
<gene>
    <name evidence="4" type="primary">LOC108564143</name>
</gene>
<evidence type="ECO:0000313" key="3">
    <source>
        <dbReference type="Proteomes" id="UP000695000"/>
    </source>
</evidence>
<proteinExistence type="predicted"/>
<evidence type="ECO:0000256" key="1">
    <source>
        <dbReference type="SAM" id="Phobius"/>
    </source>
</evidence>
<accession>A0ABM1MVG9</accession>
<feature type="signal peptide" evidence="2">
    <location>
        <begin position="1"/>
        <end position="24"/>
    </location>
</feature>
<keyword evidence="1" id="KW-1133">Transmembrane helix</keyword>
<dbReference type="Proteomes" id="UP000695000">
    <property type="component" value="Unplaced"/>
</dbReference>
<dbReference type="RefSeq" id="XP_017778569.1">
    <property type="nucleotide sequence ID" value="XM_017923080.1"/>
</dbReference>
<evidence type="ECO:0000256" key="2">
    <source>
        <dbReference type="SAM" id="SignalP"/>
    </source>
</evidence>
<keyword evidence="1" id="KW-0812">Transmembrane</keyword>
<keyword evidence="1" id="KW-0472">Membrane</keyword>
<feature type="chain" id="PRO_5045039283" evidence="2">
    <location>
        <begin position="25"/>
        <end position="994"/>
    </location>
</feature>
<name>A0ABM1MVG9_NICVS</name>
<dbReference type="GeneID" id="108564143"/>
<reference evidence="4" key="1">
    <citation type="submission" date="2025-08" db="UniProtKB">
        <authorList>
            <consortium name="RefSeq"/>
        </authorList>
    </citation>
    <scope>IDENTIFICATION</scope>
    <source>
        <tissue evidence="4">Whole Larva</tissue>
    </source>
</reference>
<keyword evidence="2" id="KW-0732">Signal</keyword>
<keyword evidence="3" id="KW-1185">Reference proteome</keyword>
<protein>
    <submittedName>
        <fullName evidence="4">Uncharacterized protein LOC108564143</fullName>
    </submittedName>
</protein>
<sequence>MGSFHLLTNFSLNYFFIIQMYILGQDICTNMTTESTPKLINTSTTTLRLINSDSQNYNFIWYVKPKRKVQCKNVQRCNIMAWEGARKLQKFLSNYKVDTANPHIVIDNEMMMSGVEYTLNLTIYNGSYLSNKEFILPMNETETENTNVEQSIQSKIFGIIRLVGLNETFADAEYSIRAEVVLCATEDLIEYSIQWELLDKSGNSLKKILFTGNTLRLEAYTFQAPGEYIINCTLVSNNNLLNANHIVRVLSQGLMLKLNTKSLLIGTDESIKLIAFVNDLDHKKPTFNLEWFCNYNDEPCNYFEVNTAVMELDDGFLEPGRYDLTIHVSNENSEKNETCRVIISDDVNRTLELNEIKDIINPTEVLEIVAKISKLITGCLVSWESLTEDTYESLDLEAMPDFEGVINVTVKDDAFLDELVEFSNDTIDKEYSLIIPPKTDSWEGLKENASYLFRLNVSCPTSIANEFDLVQAEFEITTDWLPKVKSFTVQPDTGEALKTMFKFSAKTEQPNLFLSFGYHLNNFSYYFHTVGGVDAETFLPFSETGIHSILKACNSRKTCSVIDGPIIQVRKPDIIAEADLTKFKSGFSQSLSDGDYKDAFISATNYLTTIKSFDNDLLVKDIESFTTDSIDAEINLLIEKENLEKSIGNTLIKEVKDFSRIVKLPENVLLSLVKLRGKLADEMHAKIVTDYESYNLRLSSNSITKDIDFENFKEYLEVSELVITNSKDNSIISNEKNNLLNNIEKFSAQLCAFVYKGQKINIELKTFTFIMEKLTRNYFKNYVAVPKENNVSKNFMRITFNQNWFSEVYGQKFCVGKGIFNDYLNKKGIVYLVNIYNYIGNVPLQNAVIMLSSQPKQICSVYTNHMWENCSHIHFNGKEHFCDCRNLGYYRLKTIEDKNDEIVEARSTLRHEFDIRTTAKSPELILKAVSALDNGDKISLAVIATSVFGMVILAIFGVIYNRVKRKRTVETVDVLQFPRYADVYREDILDSNFN</sequence>
<organism evidence="3 4">
    <name type="scientific">Nicrophorus vespilloides</name>
    <name type="common">Boreal carrion beetle</name>
    <dbReference type="NCBI Taxonomy" id="110193"/>
    <lineage>
        <taxon>Eukaryota</taxon>
        <taxon>Metazoa</taxon>
        <taxon>Ecdysozoa</taxon>
        <taxon>Arthropoda</taxon>
        <taxon>Hexapoda</taxon>
        <taxon>Insecta</taxon>
        <taxon>Pterygota</taxon>
        <taxon>Neoptera</taxon>
        <taxon>Endopterygota</taxon>
        <taxon>Coleoptera</taxon>
        <taxon>Polyphaga</taxon>
        <taxon>Staphyliniformia</taxon>
        <taxon>Silphidae</taxon>
        <taxon>Nicrophorinae</taxon>
        <taxon>Nicrophorus</taxon>
    </lineage>
</organism>
<evidence type="ECO:0000313" key="4">
    <source>
        <dbReference type="RefSeq" id="XP_017778569.1"/>
    </source>
</evidence>